<keyword evidence="1" id="KW-1133">Transmembrane helix</keyword>
<keyword evidence="1" id="KW-0472">Membrane</keyword>
<name>A0ABN9Z9A6_PIPNA</name>
<accession>A0ABN9Z9A6</accession>
<dbReference type="EMBL" id="OY882869">
    <property type="protein sequence ID" value="CAK6434916.1"/>
    <property type="molecule type" value="Genomic_DNA"/>
</dbReference>
<evidence type="ECO:0000313" key="2">
    <source>
        <dbReference type="EMBL" id="CAK6434916.1"/>
    </source>
</evidence>
<sequence>MESYNTWSSSLRVLFLRFTQVGSFCWILHFIYSLMDGHLGCFHFPASMKKATVNVHAQVLCGYVLLGMYLRVELLGHVVTPSSLLCYQSDVQNPNSVLLP</sequence>
<evidence type="ECO:0000256" key="1">
    <source>
        <dbReference type="SAM" id="Phobius"/>
    </source>
</evidence>
<protein>
    <submittedName>
        <fullName evidence="2">Uncharacterized protein</fullName>
    </submittedName>
</protein>
<dbReference type="Proteomes" id="UP001314169">
    <property type="component" value="Chromosome 12"/>
</dbReference>
<gene>
    <name evidence="2" type="ORF">MPIPNATIZW_LOCUS3222</name>
</gene>
<reference evidence="2" key="1">
    <citation type="submission" date="2023-12" db="EMBL/GenBank/DDBJ databases">
        <authorList>
            <person name="Brown T."/>
        </authorList>
    </citation>
    <scope>NUCLEOTIDE SEQUENCE</scope>
</reference>
<keyword evidence="3" id="KW-1185">Reference proteome</keyword>
<organism evidence="2 3">
    <name type="scientific">Pipistrellus nathusii</name>
    <name type="common">Nathusius' pipistrelle</name>
    <dbReference type="NCBI Taxonomy" id="59473"/>
    <lineage>
        <taxon>Eukaryota</taxon>
        <taxon>Metazoa</taxon>
        <taxon>Chordata</taxon>
        <taxon>Craniata</taxon>
        <taxon>Vertebrata</taxon>
        <taxon>Euteleostomi</taxon>
        <taxon>Mammalia</taxon>
        <taxon>Eutheria</taxon>
        <taxon>Laurasiatheria</taxon>
        <taxon>Chiroptera</taxon>
        <taxon>Yangochiroptera</taxon>
        <taxon>Vespertilionidae</taxon>
        <taxon>Pipistrellus</taxon>
    </lineage>
</organism>
<evidence type="ECO:0000313" key="3">
    <source>
        <dbReference type="Proteomes" id="UP001314169"/>
    </source>
</evidence>
<proteinExistence type="predicted"/>
<feature type="transmembrane region" description="Helical" evidence="1">
    <location>
        <begin position="14"/>
        <end position="32"/>
    </location>
</feature>
<keyword evidence="1" id="KW-0812">Transmembrane</keyword>